<keyword evidence="3" id="KW-1185">Reference proteome</keyword>
<dbReference type="AlphaFoldDB" id="A0A0B5CNJ0"/>
<reference evidence="2 3" key="2">
    <citation type="journal article" date="2015" name="PLoS Genet.">
        <title>Common Cell Shape Evolution of Two Nasopharyngeal Pathogens.</title>
        <authorList>
            <person name="Veyrier F.J."/>
            <person name="Biais N."/>
            <person name="Morales P."/>
            <person name="Belkacem N."/>
            <person name="Guilhen C."/>
            <person name="Ranjeva S."/>
            <person name="Sismeiro O."/>
            <person name="Pehau-Arnaudet G."/>
            <person name="Rocha E.P."/>
            <person name="Werts C."/>
            <person name="Taha M.K."/>
            <person name="Boneca I.G."/>
        </authorList>
    </citation>
    <scope>NUCLEOTIDE SEQUENCE [LARGE SCALE GENOMIC DNA]</scope>
    <source>
        <strain evidence="2 3">ATCC 29315</strain>
    </source>
</reference>
<dbReference type="PATRIC" id="fig|546263.7.peg.1814"/>
<organism evidence="2 3">
    <name type="scientific">Neisseria elongata subsp. glycolytica ATCC 29315</name>
    <dbReference type="NCBI Taxonomy" id="546263"/>
    <lineage>
        <taxon>Bacteria</taxon>
        <taxon>Pseudomonadati</taxon>
        <taxon>Pseudomonadota</taxon>
        <taxon>Betaproteobacteria</taxon>
        <taxon>Neisseriales</taxon>
        <taxon>Neisseriaceae</taxon>
        <taxon>Neisseria</taxon>
    </lineage>
</organism>
<dbReference type="Proteomes" id="UP000031392">
    <property type="component" value="Chromosome"/>
</dbReference>
<evidence type="ECO:0000259" key="1">
    <source>
        <dbReference type="Pfam" id="PF12102"/>
    </source>
</evidence>
<dbReference type="HOGENOM" id="CLU_2274343_0_0_4"/>
<evidence type="ECO:0000313" key="3">
    <source>
        <dbReference type="Proteomes" id="UP000031392"/>
    </source>
</evidence>
<feature type="domain" description="Type IV methyl-directed restriction enzyme EcoKMcrB subunit DNA-binding" evidence="1">
    <location>
        <begin position="10"/>
        <end position="102"/>
    </location>
</feature>
<dbReference type="InterPro" id="IPR021961">
    <property type="entry name" value="McrB_DNA-bd"/>
</dbReference>
<dbReference type="EMBL" id="CP007726">
    <property type="protein sequence ID" value="AJE18919.1"/>
    <property type="molecule type" value="Genomic_DNA"/>
</dbReference>
<dbReference type="KEGG" id="nel:NELON_08450"/>
<sequence length="102" mass="11780">MANLHSYLKKVLKEYGSQRNEPFEDNKLAKFIRENAEVAIPKNLFPREEYKIHSSCGQGKRAEIPWIAVFYKDLSESAQKGYYIVYLFRANGTGVYLSLNQG</sequence>
<name>A0A0B5CNJ0_NEIEG</name>
<gene>
    <name evidence="2" type="ORF">NELON_08450</name>
</gene>
<proteinExistence type="predicted"/>
<dbReference type="RefSeq" id="WP_041961455.1">
    <property type="nucleotide sequence ID" value="NZ_CP007726.1"/>
</dbReference>
<evidence type="ECO:0000313" key="2">
    <source>
        <dbReference type="EMBL" id="AJE18919.1"/>
    </source>
</evidence>
<dbReference type="Gene3D" id="3.30.920.90">
    <property type="match status" value="1"/>
</dbReference>
<protein>
    <recommendedName>
        <fullName evidence="1">Type IV methyl-directed restriction enzyme EcoKMcrB subunit DNA-binding domain-containing protein</fullName>
    </recommendedName>
</protein>
<reference evidence="3" key="1">
    <citation type="submission" date="2014-05" db="EMBL/GenBank/DDBJ databases">
        <title>Complete Genome sequence of Neisseria elongata subsp. glycolytica.</title>
        <authorList>
            <person name="Veyrier F.J."/>
            <person name="Taha M.-K."/>
        </authorList>
    </citation>
    <scope>NUCLEOTIDE SEQUENCE [LARGE SCALE GENOMIC DNA]</scope>
    <source>
        <strain evidence="3">ATCC 29315</strain>
    </source>
</reference>
<dbReference type="Pfam" id="PF12102">
    <property type="entry name" value="MrcB_N"/>
    <property type="match status" value="1"/>
</dbReference>
<accession>A0A0B5CNJ0</accession>